<evidence type="ECO:0000313" key="4">
    <source>
        <dbReference type="EMBL" id="KAF7731193.1"/>
    </source>
</evidence>
<dbReference type="AlphaFoldDB" id="A0A8H7BUL4"/>
<comment type="similarity">
    <text evidence="3">Belongs to the WD repeat PROPPIN family.</text>
</comment>
<dbReference type="InterPro" id="IPR001680">
    <property type="entry name" value="WD40_rpt"/>
</dbReference>
<dbReference type="InterPro" id="IPR036322">
    <property type="entry name" value="WD40_repeat_dom_sf"/>
</dbReference>
<keyword evidence="1" id="KW-0853">WD repeat</keyword>
<dbReference type="PANTHER" id="PTHR11227">
    <property type="entry name" value="WD-REPEAT PROTEIN INTERACTING WITH PHOSPHOINOSIDES WIPI -RELATED"/>
    <property type="match status" value="1"/>
</dbReference>
<dbReference type="EMBL" id="JABAYA010000011">
    <property type="protein sequence ID" value="KAF7731193.1"/>
    <property type="molecule type" value="Genomic_DNA"/>
</dbReference>
<dbReference type="SUPFAM" id="SSF50978">
    <property type="entry name" value="WD40 repeat-like"/>
    <property type="match status" value="1"/>
</dbReference>
<keyword evidence="5" id="KW-1185">Reference proteome</keyword>
<name>A0A8H7BUL4_9FUNG</name>
<proteinExistence type="inferred from homology"/>
<dbReference type="Gene3D" id="2.130.10.10">
    <property type="entry name" value="YVTN repeat-like/Quinoprotein amine dehydrogenase"/>
    <property type="match status" value="1"/>
</dbReference>
<protein>
    <submittedName>
        <fullName evidence="4">Autophagy protein</fullName>
    </submittedName>
</protein>
<evidence type="ECO:0000256" key="2">
    <source>
        <dbReference type="ARBA" id="ARBA00022737"/>
    </source>
</evidence>
<dbReference type="GO" id="GO:0005737">
    <property type="term" value="C:cytoplasm"/>
    <property type="evidence" value="ECO:0007669"/>
    <property type="project" value="UniProtKB-ARBA"/>
</dbReference>
<reference evidence="4" key="1">
    <citation type="submission" date="2020-01" db="EMBL/GenBank/DDBJ databases">
        <title>Genome Sequencing of Three Apophysomyces-Like Fungal Strains Confirms a Novel Fungal Genus in the Mucoromycota with divergent Burkholderia-like Endosymbiotic Bacteria.</title>
        <authorList>
            <person name="Stajich J.E."/>
            <person name="Macias A.M."/>
            <person name="Carter-House D."/>
            <person name="Lovett B."/>
            <person name="Kasson L.R."/>
            <person name="Berry K."/>
            <person name="Grigoriev I."/>
            <person name="Chang Y."/>
            <person name="Spatafora J."/>
            <person name="Kasson M.T."/>
        </authorList>
    </citation>
    <scope>NUCLEOTIDE SEQUENCE</scope>
    <source>
        <strain evidence="4">NRRL A-21654</strain>
    </source>
</reference>
<organism evidence="4 5">
    <name type="scientific">Apophysomyces ossiformis</name>
    <dbReference type="NCBI Taxonomy" id="679940"/>
    <lineage>
        <taxon>Eukaryota</taxon>
        <taxon>Fungi</taxon>
        <taxon>Fungi incertae sedis</taxon>
        <taxon>Mucoromycota</taxon>
        <taxon>Mucoromycotina</taxon>
        <taxon>Mucoromycetes</taxon>
        <taxon>Mucorales</taxon>
        <taxon>Mucorineae</taxon>
        <taxon>Mucoraceae</taxon>
        <taxon>Apophysomyces</taxon>
    </lineage>
</organism>
<sequence length="279" mass="30279">MKLISTIDTNPNPTAICALSPSSDNLYIAYPFKSSSAPFVSTQSSNSYYVTGDIEIYDAQELAPVNVVQAHKSPLSCITMNSEGTLLATASEKGTVIRVFTLPDANKVFQFRRGSYPAKIYSMSFNLVSTLLCVSSDTETVHIFKLPSELSGTNIPHGKEYESANSQAGSASVGQMLRRSSMNIGRNIGRNIAGSMGSYLPEMITEMWEPTRDFASLKLPSAGVRSIVALSSTTPQVMVVTSEGFFYQYNIDLENGGECVPLKQYSLLEPSDDKDGGRE</sequence>
<dbReference type="Proteomes" id="UP000605846">
    <property type="component" value="Unassembled WGS sequence"/>
</dbReference>
<evidence type="ECO:0000256" key="1">
    <source>
        <dbReference type="ARBA" id="ARBA00022574"/>
    </source>
</evidence>
<keyword evidence="2" id="KW-0677">Repeat</keyword>
<dbReference type="SMART" id="SM00320">
    <property type="entry name" value="WD40"/>
    <property type="match status" value="2"/>
</dbReference>
<comment type="caution">
    <text evidence="4">The sequence shown here is derived from an EMBL/GenBank/DDBJ whole genome shotgun (WGS) entry which is preliminary data.</text>
</comment>
<dbReference type="Pfam" id="PF21032">
    <property type="entry name" value="PROPPIN"/>
    <property type="match status" value="2"/>
</dbReference>
<evidence type="ECO:0000256" key="3">
    <source>
        <dbReference type="ARBA" id="ARBA00025740"/>
    </source>
</evidence>
<dbReference type="OrthoDB" id="1667587at2759"/>
<dbReference type="InterPro" id="IPR015943">
    <property type="entry name" value="WD40/YVTN_repeat-like_dom_sf"/>
</dbReference>
<dbReference type="InterPro" id="IPR048720">
    <property type="entry name" value="PROPPIN"/>
</dbReference>
<accession>A0A8H7BUL4</accession>
<evidence type="ECO:0000313" key="5">
    <source>
        <dbReference type="Proteomes" id="UP000605846"/>
    </source>
</evidence>
<gene>
    <name evidence="4" type="primary">ATG18_1</name>
    <name evidence="4" type="ORF">EC973_000608</name>
</gene>